<dbReference type="InterPro" id="IPR018674">
    <property type="entry name" value="DUF2142_membrane"/>
</dbReference>
<dbReference type="Proteomes" id="UP000033423">
    <property type="component" value="Unassembled WGS sequence"/>
</dbReference>
<sequence>MFVFLAGCFGVILLFLIPPFQSPDEYAHFYRAYQISEGRMVAEINDDYIGGYLPESFLITAMGLSKRIPYPLAIGVSIVNPNFNKNEKLTLSDFKPLLKLPVNSQRRIFLSFQNTTSYSPIPYLPHQLGFMIGRLFNFSPILLFYAARACNLLIWICVVFIAIKTVPILKWVFFLLALNPMSLFIASTLSADAFTNAISYLVIAVFVRYAYDDNKEINIKDILIIFTLSALLSLSKQAYYLILFLFLLIPINKMKTVKDKKYGRIKYLSVFIALITVNLLLVMSWSSIVRDIVMIPFSYSTNISPHQQMSFILSHPLTYCRTIFNTFFIERHFYLYQIIGVFGWLDTPMPASIVYSYCLLLVTLSFVDRDKRYVIPKVKKILIFTIMMSTILAIITIGYLFWVPVGADSINGIQGRYFLPVLPLLMLLLYNTKISNQNVIFKNSVFEKHLKVIEYLRNNKTVVDLSIVSYSFFALGCTLSVLFHRYWA</sequence>
<dbReference type="PATRIC" id="fig|29290.4.peg.3592"/>
<gene>
    <name evidence="2" type="ORF">MBAV_002702</name>
</gene>
<feature type="transmembrane region" description="Helical" evidence="1">
    <location>
        <begin position="349"/>
        <end position="369"/>
    </location>
</feature>
<keyword evidence="1" id="KW-0812">Transmembrane</keyword>
<feature type="transmembrane region" description="Helical" evidence="1">
    <location>
        <begin position="381"/>
        <end position="402"/>
    </location>
</feature>
<protein>
    <recommendedName>
        <fullName evidence="4">DUF2142 domain-containing protein</fullName>
    </recommendedName>
</protein>
<keyword evidence="1" id="KW-1133">Transmembrane helix</keyword>
<dbReference type="Pfam" id="PF09913">
    <property type="entry name" value="DUF2142"/>
    <property type="match status" value="1"/>
</dbReference>
<comment type="caution">
    <text evidence="2">The sequence shown here is derived from an EMBL/GenBank/DDBJ whole genome shotgun (WGS) entry which is preliminary data.</text>
</comment>
<keyword evidence="1" id="KW-0472">Membrane</keyword>
<organism evidence="2 3">
    <name type="scientific">Candidatus Magnetobacterium bavaricum</name>
    <dbReference type="NCBI Taxonomy" id="29290"/>
    <lineage>
        <taxon>Bacteria</taxon>
        <taxon>Pseudomonadati</taxon>
        <taxon>Nitrospirota</taxon>
        <taxon>Thermodesulfovibrionia</taxon>
        <taxon>Thermodesulfovibrionales</taxon>
        <taxon>Candidatus Magnetobacteriaceae</taxon>
        <taxon>Candidatus Magnetobacterium</taxon>
    </lineage>
</organism>
<evidence type="ECO:0000256" key="1">
    <source>
        <dbReference type="SAM" id="Phobius"/>
    </source>
</evidence>
<feature type="transmembrane region" description="Helical" evidence="1">
    <location>
        <begin position="414"/>
        <end position="432"/>
    </location>
</feature>
<dbReference type="EMBL" id="LACI01001160">
    <property type="protein sequence ID" value="KJU85094.1"/>
    <property type="molecule type" value="Genomic_DNA"/>
</dbReference>
<dbReference type="AlphaFoldDB" id="A0A0F3GT19"/>
<keyword evidence="3" id="KW-1185">Reference proteome</keyword>
<evidence type="ECO:0000313" key="3">
    <source>
        <dbReference type="Proteomes" id="UP000033423"/>
    </source>
</evidence>
<proteinExistence type="predicted"/>
<feature type="transmembrane region" description="Helical" evidence="1">
    <location>
        <begin position="467"/>
        <end position="487"/>
    </location>
</feature>
<feature type="transmembrane region" description="Helical" evidence="1">
    <location>
        <begin position="142"/>
        <end position="161"/>
    </location>
</feature>
<reference evidence="2 3" key="1">
    <citation type="submission" date="2015-02" db="EMBL/GenBank/DDBJ databases">
        <title>Single-cell genomics of uncultivated deep-branching MTB reveals a conserved set of magnetosome genes.</title>
        <authorList>
            <person name="Kolinko S."/>
            <person name="Richter M."/>
            <person name="Glockner F.O."/>
            <person name="Brachmann A."/>
            <person name="Schuler D."/>
        </authorList>
    </citation>
    <scope>NUCLEOTIDE SEQUENCE [LARGE SCALE GENOMIC DNA]</scope>
    <source>
        <strain evidence="2">TM-1</strain>
    </source>
</reference>
<feature type="transmembrane region" description="Helical" evidence="1">
    <location>
        <begin position="193"/>
        <end position="211"/>
    </location>
</feature>
<evidence type="ECO:0000313" key="2">
    <source>
        <dbReference type="EMBL" id="KJU85094.1"/>
    </source>
</evidence>
<name>A0A0F3GT19_9BACT</name>
<feature type="transmembrane region" description="Helical" evidence="1">
    <location>
        <begin position="267"/>
        <end position="288"/>
    </location>
</feature>
<feature type="transmembrane region" description="Helical" evidence="1">
    <location>
        <begin position="223"/>
        <end position="247"/>
    </location>
</feature>
<evidence type="ECO:0008006" key="4">
    <source>
        <dbReference type="Google" id="ProtNLM"/>
    </source>
</evidence>
<accession>A0A0F3GT19</accession>